<reference evidence="2" key="1">
    <citation type="journal article" date="2020" name="Fungal Divers.">
        <title>Resolving the Mortierellaceae phylogeny through synthesis of multi-gene phylogenetics and phylogenomics.</title>
        <authorList>
            <person name="Vandepol N."/>
            <person name="Liber J."/>
            <person name="Desiro A."/>
            <person name="Na H."/>
            <person name="Kennedy M."/>
            <person name="Barry K."/>
            <person name="Grigoriev I.V."/>
            <person name="Miller A.N."/>
            <person name="O'Donnell K."/>
            <person name="Stajich J.E."/>
            <person name="Bonito G."/>
        </authorList>
    </citation>
    <scope>NUCLEOTIDE SEQUENCE</scope>
    <source>
        <strain evidence="2">NRRL 2591</strain>
    </source>
</reference>
<proteinExistence type="predicted"/>
<accession>A0A9P6EWZ3</accession>
<evidence type="ECO:0000313" key="3">
    <source>
        <dbReference type="Proteomes" id="UP000723463"/>
    </source>
</evidence>
<sequence>MSDIHPTDNDSTHSHDMASEEATHSAYDNSSPIRPPTTIDPPRIQQLVVTDELLQLVPSLSGNDFFAAPDDPKLDHVYTAELYCAKNPLQQYSAP</sequence>
<gene>
    <name evidence="2" type="ORF">EC957_008517</name>
</gene>
<feature type="compositionally biased region" description="Basic and acidic residues" evidence="1">
    <location>
        <begin position="1"/>
        <end position="23"/>
    </location>
</feature>
<dbReference type="Proteomes" id="UP000723463">
    <property type="component" value="Unassembled WGS sequence"/>
</dbReference>
<name>A0A9P6EWZ3_9FUNG</name>
<dbReference type="EMBL" id="JAAAXW010000429">
    <property type="protein sequence ID" value="KAF9537273.1"/>
    <property type="molecule type" value="Genomic_DNA"/>
</dbReference>
<organism evidence="2 3">
    <name type="scientific">Mortierella hygrophila</name>
    <dbReference type="NCBI Taxonomy" id="979708"/>
    <lineage>
        <taxon>Eukaryota</taxon>
        <taxon>Fungi</taxon>
        <taxon>Fungi incertae sedis</taxon>
        <taxon>Mucoromycota</taxon>
        <taxon>Mortierellomycotina</taxon>
        <taxon>Mortierellomycetes</taxon>
        <taxon>Mortierellales</taxon>
        <taxon>Mortierellaceae</taxon>
        <taxon>Mortierella</taxon>
    </lineage>
</organism>
<dbReference type="AlphaFoldDB" id="A0A9P6EWZ3"/>
<feature type="non-terminal residue" evidence="2">
    <location>
        <position position="95"/>
    </location>
</feature>
<feature type="region of interest" description="Disordered" evidence="1">
    <location>
        <begin position="1"/>
        <end position="42"/>
    </location>
</feature>
<evidence type="ECO:0000313" key="2">
    <source>
        <dbReference type="EMBL" id="KAF9537273.1"/>
    </source>
</evidence>
<keyword evidence="3" id="KW-1185">Reference proteome</keyword>
<comment type="caution">
    <text evidence="2">The sequence shown here is derived from an EMBL/GenBank/DDBJ whole genome shotgun (WGS) entry which is preliminary data.</text>
</comment>
<evidence type="ECO:0000256" key="1">
    <source>
        <dbReference type="SAM" id="MobiDB-lite"/>
    </source>
</evidence>
<protein>
    <submittedName>
        <fullName evidence="2">Uncharacterized protein</fullName>
    </submittedName>
</protein>